<evidence type="ECO:0000313" key="2">
    <source>
        <dbReference type="EMBL" id="USQ75653.1"/>
    </source>
</evidence>
<keyword evidence="3" id="KW-1185">Reference proteome</keyword>
<accession>A0ABY4YFY5</accession>
<proteinExistence type="predicted"/>
<dbReference type="PANTHER" id="PTHR10632">
    <property type="entry name" value="SULFIDE:QUINONE OXIDOREDUCTASE"/>
    <property type="match status" value="1"/>
</dbReference>
<organism evidence="2 3">
    <name type="scientific">Ornithinimicrobium cryptoxanthini</name>
    <dbReference type="NCBI Taxonomy" id="2934161"/>
    <lineage>
        <taxon>Bacteria</taxon>
        <taxon>Bacillati</taxon>
        <taxon>Actinomycetota</taxon>
        <taxon>Actinomycetes</taxon>
        <taxon>Micrococcales</taxon>
        <taxon>Ornithinimicrobiaceae</taxon>
        <taxon>Ornithinimicrobium</taxon>
    </lineage>
</organism>
<dbReference type="InterPro" id="IPR015904">
    <property type="entry name" value="Sulphide_quinone_reductase"/>
</dbReference>
<evidence type="ECO:0000313" key="3">
    <source>
        <dbReference type="Proteomes" id="UP001056535"/>
    </source>
</evidence>
<dbReference type="RefSeq" id="WP_252620079.1">
    <property type="nucleotide sequence ID" value="NZ_CP099490.1"/>
</dbReference>
<dbReference type="Pfam" id="PF07992">
    <property type="entry name" value="Pyr_redox_2"/>
    <property type="match status" value="1"/>
</dbReference>
<name>A0ABY4YFY5_9MICO</name>
<dbReference type="Proteomes" id="UP001056535">
    <property type="component" value="Chromosome"/>
</dbReference>
<dbReference type="SUPFAM" id="SSF51905">
    <property type="entry name" value="FAD/NAD(P)-binding domain"/>
    <property type="match status" value="2"/>
</dbReference>
<protein>
    <submittedName>
        <fullName evidence="2">NAD(P)/FAD-dependent oxidoreductase</fullName>
    </submittedName>
</protein>
<dbReference type="InterPro" id="IPR036188">
    <property type="entry name" value="FAD/NAD-bd_sf"/>
</dbReference>
<dbReference type="EMBL" id="CP099490">
    <property type="protein sequence ID" value="USQ75653.1"/>
    <property type="molecule type" value="Genomic_DNA"/>
</dbReference>
<feature type="domain" description="FAD/NAD(P)-binding" evidence="1">
    <location>
        <begin position="4"/>
        <end position="116"/>
    </location>
</feature>
<dbReference type="Gene3D" id="3.50.50.60">
    <property type="entry name" value="FAD/NAD(P)-binding domain"/>
    <property type="match status" value="2"/>
</dbReference>
<dbReference type="PANTHER" id="PTHR10632:SF2">
    <property type="entry name" value="SULFIDE:QUINONE OXIDOREDUCTASE, MITOCHONDRIAL"/>
    <property type="match status" value="1"/>
</dbReference>
<evidence type="ECO:0000259" key="1">
    <source>
        <dbReference type="Pfam" id="PF07992"/>
    </source>
</evidence>
<gene>
    <name evidence="2" type="ORF">NF557_13685</name>
</gene>
<sequence>MASHDVVIVGGGNAGISLAARLRRIGCRDVAVIAPDPVHRYRPLLNYVGGGQASMSRLTRQMTAVMPTGCTWLPHRAVAVHPDEREVELDTGERIGCGDLVIAPGLEPDLAAIPGLVEAMDAGWSVTAHLSSRAEDTWTAIRRMTRGRVVFTIPPEPAPCGGTALKPLFLACDHWRREGVLDDIDVRLVTPYSSLLDLPFTDRRVEPHLQRFGVTVHHDATVASLDHQARTVTLRTPSGEEVVDEVDQAFVVPHYRAPGWLASLAGDDTGGLVDIDPGTLAHHRLPRVWSLGDVAHVRTRPSGGALRSQVEVLADNIRRGRTGESLRHYDGYTIIPITVDRRRLLLAEFDRTGKPQPTTTLIDLTVPRRLLWAFDRYVEPVVYFRALLKGRV</sequence>
<reference evidence="2" key="1">
    <citation type="submission" date="2022-06" db="EMBL/GenBank/DDBJ databases">
        <title>Ornithinimicrobium JY.X270.</title>
        <authorList>
            <person name="Huang Y."/>
        </authorList>
    </citation>
    <scope>NUCLEOTIDE SEQUENCE</scope>
    <source>
        <strain evidence="2">JY.X270</strain>
    </source>
</reference>
<dbReference type="PRINTS" id="PR00420">
    <property type="entry name" value="RNGMNOXGNASE"/>
</dbReference>
<dbReference type="InterPro" id="IPR023753">
    <property type="entry name" value="FAD/NAD-binding_dom"/>
</dbReference>